<gene>
    <name evidence="2" type="primary">ftoS</name>
</gene>
<dbReference type="Pfam" id="PF05488">
    <property type="entry name" value="PAAR_motif"/>
    <property type="match status" value="1"/>
</dbReference>
<name>X5FV89_ECOLX</name>
<organism evidence="2">
    <name type="scientific">Escherichia coli</name>
    <dbReference type="NCBI Taxonomy" id="562"/>
    <lineage>
        <taxon>Bacteria</taxon>
        <taxon>Pseudomonadati</taxon>
        <taxon>Pseudomonadota</taxon>
        <taxon>Gammaproteobacteria</taxon>
        <taxon>Enterobacterales</taxon>
        <taxon>Enterobacteriaceae</taxon>
        <taxon>Escherichia</taxon>
    </lineage>
</organism>
<protein>
    <recommendedName>
        <fullName evidence="3">PAAR domain-containing protein</fullName>
    </recommendedName>
</protein>
<dbReference type="AlphaFoldDB" id="X5FV89"/>
<sequence>MAMGTGYFLVRGDKTTCGGKIIEGADDHTIMGIPQARDMDRVTCGRYPGMFIIVGGVPETDIHGRLMAGTLDSQSSCPCKARFIASMMDDTYETDDGGNEPEQHAQSAKKDLTSGSDSSSDDVKLDYRIKLSGNKILTPLNIPDYKEMISGGSTKNTEKIDFTITNKGDETEALSLEVLDGNEVIYSERQTGKYCDKGEHAWQWDGYSNQGILDTTKIKSKSLLVRLIALCGDMMIKVDYPLKTSANEEDWVDVKVDKNQKIVDVSWRVEFEDDGVSHKDDRIAPVGFEKLKQLAKDGMEYYWARNGMRNPGIGNNITTPHGKYNVNISVSINIDPAMDSFDLIEEQDLESVRSSAFMGRMNIYFNRGYYEYGRGYKKGADPVFKAGLEFKLDVAHETGHMILKSYGGNTYSWEHKGTSNLVPPQYALPHSVYPGTGEIDLMKYYDGHIYTSDLYARSVAVENDVCAMIWLSRVKFHD</sequence>
<proteinExistence type="predicted"/>
<dbReference type="EMBL" id="KF678360">
    <property type="protein sequence ID" value="AHW84734.1"/>
    <property type="molecule type" value="Genomic_DNA"/>
</dbReference>
<accession>X5FV89</accession>
<reference evidence="2" key="1">
    <citation type="journal article" date="2013" name="Infect. Genet. Evol.">
        <title>Genetic diversity and features analysis of type VI secretion systems loci in avian pathogenic Escherichia coli by wide genomic scanning.</title>
        <authorList>
            <person name="Ma J."/>
            <person name="Sun M."/>
            <person name="Bao Y."/>
            <person name="Pan Z."/>
            <person name="Zhang W."/>
            <person name="Lu C."/>
            <person name="Yao H."/>
        </authorList>
    </citation>
    <scope>NUCLEOTIDE SEQUENCE</scope>
    <source>
        <strain evidence="2">ED353</strain>
    </source>
</reference>
<dbReference type="CDD" id="cd14744">
    <property type="entry name" value="PAAR_CT_2"/>
    <property type="match status" value="1"/>
</dbReference>
<dbReference type="InterPro" id="IPR008727">
    <property type="entry name" value="PAAR_motif"/>
</dbReference>
<evidence type="ECO:0000313" key="2">
    <source>
        <dbReference type="EMBL" id="AHW84734.1"/>
    </source>
</evidence>
<evidence type="ECO:0008006" key="3">
    <source>
        <dbReference type="Google" id="ProtNLM"/>
    </source>
</evidence>
<feature type="region of interest" description="Disordered" evidence="1">
    <location>
        <begin position="91"/>
        <end position="121"/>
    </location>
</feature>
<evidence type="ECO:0000256" key="1">
    <source>
        <dbReference type="SAM" id="MobiDB-lite"/>
    </source>
</evidence>